<dbReference type="EMBL" id="CM037155">
    <property type="protein sequence ID" value="KAH7846621.1"/>
    <property type="molecule type" value="Genomic_DNA"/>
</dbReference>
<keyword evidence="2" id="KW-1185">Reference proteome</keyword>
<comment type="caution">
    <text evidence="1">The sequence shown here is derived from an EMBL/GenBank/DDBJ whole genome shotgun (WGS) entry which is preliminary data.</text>
</comment>
<dbReference type="Proteomes" id="UP000828048">
    <property type="component" value="Chromosome 5"/>
</dbReference>
<organism evidence="1 2">
    <name type="scientific">Vaccinium darrowii</name>
    <dbReference type="NCBI Taxonomy" id="229202"/>
    <lineage>
        <taxon>Eukaryota</taxon>
        <taxon>Viridiplantae</taxon>
        <taxon>Streptophyta</taxon>
        <taxon>Embryophyta</taxon>
        <taxon>Tracheophyta</taxon>
        <taxon>Spermatophyta</taxon>
        <taxon>Magnoliopsida</taxon>
        <taxon>eudicotyledons</taxon>
        <taxon>Gunneridae</taxon>
        <taxon>Pentapetalae</taxon>
        <taxon>asterids</taxon>
        <taxon>Ericales</taxon>
        <taxon>Ericaceae</taxon>
        <taxon>Vaccinioideae</taxon>
        <taxon>Vaccinieae</taxon>
        <taxon>Vaccinium</taxon>
    </lineage>
</organism>
<gene>
    <name evidence="1" type="ORF">Vadar_016156</name>
</gene>
<protein>
    <submittedName>
        <fullName evidence="1">Uncharacterized protein</fullName>
    </submittedName>
</protein>
<accession>A0ACB7XZT9</accession>
<evidence type="ECO:0000313" key="2">
    <source>
        <dbReference type="Proteomes" id="UP000828048"/>
    </source>
</evidence>
<proteinExistence type="predicted"/>
<sequence length="142" mass="15799">MGAVLSWLRAMMSSLRGGAAAAQHSAESSSEKSSVIVFNSPDQWQRHFNETKKIAKLMVVDFSASWCGNCKTMEPIFNAMPAKFTGVEFIKIDFDKFKDVAKEFGVQGVPTFVLLKQGKEVDRVVGANKDELEKKVKKHRVS</sequence>
<name>A0ACB7XZT9_9ERIC</name>
<evidence type="ECO:0000313" key="1">
    <source>
        <dbReference type="EMBL" id="KAH7846621.1"/>
    </source>
</evidence>
<reference evidence="1 2" key="1">
    <citation type="journal article" date="2021" name="Hortic Res">
        <title>High-quality reference genome and annotation aids understanding of berry development for evergreen blueberry (Vaccinium darrowii).</title>
        <authorList>
            <person name="Yu J."/>
            <person name="Hulse-Kemp A.M."/>
            <person name="Babiker E."/>
            <person name="Staton M."/>
        </authorList>
    </citation>
    <scope>NUCLEOTIDE SEQUENCE [LARGE SCALE GENOMIC DNA]</scope>
    <source>
        <strain evidence="2">cv. NJ 8807/NJ 8810</strain>
        <tissue evidence="1">Young leaf</tissue>
    </source>
</reference>